<evidence type="ECO:0000259" key="7">
    <source>
        <dbReference type="SMART" id="SM00842"/>
    </source>
</evidence>
<dbReference type="Gene3D" id="3.30.1490.110">
    <property type="match status" value="1"/>
</dbReference>
<dbReference type="SUPFAM" id="SSF53067">
    <property type="entry name" value="Actin-like ATPase domain"/>
    <property type="match status" value="2"/>
</dbReference>
<dbReference type="GO" id="GO:0009898">
    <property type="term" value="C:cytoplasmic side of plasma membrane"/>
    <property type="evidence" value="ECO:0007669"/>
    <property type="project" value="UniProtKB-UniRule"/>
</dbReference>
<evidence type="ECO:0000256" key="6">
    <source>
        <dbReference type="PIRNR" id="PIRNR003101"/>
    </source>
</evidence>
<dbReference type="GO" id="GO:0043093">
    <property type="term" value="P:FtsZ-dependent cytokinesis"/>
    <property type="evidence" value="ECO:0007669"/>
    <property type="project" value="UniProtKB-UniRule"/>
</dbReference>
<evidence type="ECO:0000313" key="8">
    <source>
        <dbReference type="EMBL" id="OGF20792.1"/>
    </source>
</evidence>
<dbReference type="Pfam" id="PF02491">
    <property type="entry name" value="SHS2_FTSA"/>
    <property type="match status" value="1"/>
</dbReference>
<evidence type="ECO:0000256" key="1">
    <source>
        <dbReference type="ARBA" id="ARBA00022475"/>
    </source>
</evidence>
<keyword evidence="3 5" id="KW-0472">Membrane</keyword>
<gene>
    <name evidence="5" type="primary">ftsA</name>
    <name evidence="8" type="ORF">A2257_03430</name>
</gene>
<protein>
    <recommendedName>
        <fullName evidence="5 6">Cell division protein FtsA</fullName>
    </recommendedName>
</protein>
<keyword evidence="1 5" id="KW-1003">Cell membrane</keyword>
<name>A0A1F5S2K1_9BACT</name>
<comment type="caution">
    <text evidence="8">The sequence shown here is derived from an EMBL/GenBank/DDBJ whole genome shotgun (WGS) entry which is preliminary data.</text>
</comment>
<evidence type="ECO:0000256" key="5">
    <source>
        <dbReference type="HAMAP-Rule" id="MF_02033"/>
    </source>
</evidence>
<dbReference type="Gene3D" id="3.30.420.40">
    <property type="match status" value="2"/>
</dbReference>
<dbReference type="AlphaFoldDB" id="A0A1F5S2K1"/>
<proteinExistence type="inferred from homology"/>
<evidence type="ECO:0000256" key="2">
    <source>
        <dbReference type="ARBA" id="ARBA00022618"/>
    </source>
</evidence>
<dbReference type="PIRSF" id="PIRSF003101">
    <property type="entry name" value="FtsA"/>
    <property type="match status" value="1"/>
</dbReference>
<evidence type="ECO:0000313" key="9">
    <source>
        <dbReference type="Proteomes" id="UP000177407"/>
    </source>
</evidence>
<dbReference type="InterPro" id="IPR003494">
    <property type="entry name" value="SHS2_FtsA"/>
</dbReference>
<reference evidence="8 9" key="1">
    <citation type="journal article" date="2016" name="Nat. Commun.">
        <title>Thousands of microbial genomes shed light on interconnected biogeochemical processes in an aquifer system.</title>
        <authorList>
            <person name="Anantharaman K."/>
            <person name="Brown C.T."/>
            <person name="Hug L.A."/>
            <person name="Sharon I."/>
            <person name="Castelle C.J."/>
            <person name="Probst A.J."/>
            <person name="Thomas B.C."/>
            <person name="Singh A."/>
            <person name="Wilkins M.J."/>
            <person name="Karaoz U."/>
            <person name="Brodie E.L."/>
            <person name="Williams K.H."/>
            <person name="Hubbard S.S."/>
            <person name="Banfield J.F."/>
        </authorList>
    </citation>
    <scope>NUCLEOTIDE SEQUENCE [LARGE SCALE GENOMIC DNA]</scope>
</reference>
<dbReference type="SMART" id="SM00842">
    <property type="entry name" value="FtsA"/>
    <property type="match status" value="1"/>
</dbReference>
<accession>A0A1F5S2K1</accession>
<dbReference type="Proteomes" id="UP000177407">
    <property type="component" value="Unassembled WGS sequence"/>
</dbReference>
<evidence type="ECO:0000256" key="3">
    <source>
        <dbReference type="ARBA" id="ARBA00023136"/>
    </source>
</evidence>
<comment type="subcellular location">
    <subcellularLocation>
        <location evidence="5">Cell membrane</location>
        <topology evidence="5">Peripheral membrane protein</topology>
        <orientation evidence="5">Cytoplasmic side</orientation>
    </subcellularLocation>
    <text evidence="5">Localizes to the Z ring in an FtsZ-dependent manner. Targeted to the membrane through a conserved C-terminal amphipathic helix.</text>
</comment>
<keyword evidence="2 5" id="KW-0132">Cell division</keyword>
<feature type="domain" description="SHS2" evidence="7">
    <location>
        <begin position="6"/>
        <end position="194"/>
    </location>
</feature>
<organism evidence="8 9">
    <name type="scientific">Candidatus Falkowbacteria bacterium RIFOXYA2_FULL_38_12</name>
    <dbReference type="NCBI Taxonomy" id="1797993"/>
    <lineage>
        <taxon>Bacteria</taxon>
        <taxon>Candidatus Falkowiibacteriota</taxon>
    </lineage>
</organism>
<dbReference type="CDD" id="cd24048">
    <property type="entry name" value="ASKHA_NBD_FtsA"/>
    <property type="match status" value="1"/>
</dbReference>
<dbReference type="NCBIfam" id="TIGR01174">
    <property type="entry name" value="ftsA"/>
    <property type="match status" value="1"/>
</dbReference>
<dbReference type="HAMAP" id="MF_02033">
    <property type="entry name" value="FtsA"/>
    <property type="match status" value="1"/>
</dbReference>
<dbReference type="InterPro" id="IPR050696">
    <property type="entry name" value="FtsA/MreB"/>
</dbReference>
<comment type="function">
    <text evidence="5 6">Cell division protein that is involved in the assembly of the Z ring. May serve as a membrane anchor for the Z ring.</text>
</comment>
<evidence type="ECO:0000256" key="4">
    <source>
        <dbReference type="ARBA" id="ARBA00023306"/>
    </source>
</evidence>
<dbReference type="GO" id="GO:0032153">
    <property type="term" value="C:cell division site"/>
    <property type="evidence" value="ECO:0007669"/>
    <property type="project" value="UniProtKB-UniRule"/>
</dbReference>
<dbReference type="InterPro" id="IPR020823">
    <property type="entry name" value="Cell_div_FtsA"/>
</dbReference>
<comment type="subunit">
    <text evidence="5">Self-interacts. Interacts with FtsZ.</text>
</comment>
<comment type="similarity">
    <text evidence="5 6">Belongs to the FtsA/MreB family.</text>
</comment>
<dbReference type="PANTHER" id="PTHR32432">
    <property type="entry name" value="CELL DIVISION PROTEIN FTSA-RELATED"/>
    <property type="match status" value="1"/>
</dbReference>
<dbReference type="InterPro" id="IPR043129">
    <property type="entry name" value="ATPase_NBD"/>
</dbReference>
<dbReference type="PANTHER" id="PTHR32432:SF4">
    <property type="entry name" value="CELL DIVISION PROTEIN FTSA"/>
    <property type="match status" value="1"/>
</dbReference>
<sequence>MRSEIITGLDLGSTTTRVVVAQRDENGLPRIIAAVETPSEGISKGAISSVEDVTSSIAAAFETAERITGVPLEKVWVGVSGGHIIFQKSKGVVAVARINGEIDEGDVERVIEASRTVACPPNFEVLHVIPRSFSIDNQTNIKDPIGMSGVRLEVETQIIQGMGTHLKNLTKCIYRTGVDIEDAVLSILAASEAVCTPHQKELGVAVVNIGRSSTEVAVFEGGDLIHIGFLPIGGEFITSDIAIGLRTSLEAAEKIKLEYGTASSKDMNKKDEINLGDFDPTENTLVSKKYISEIIEARVEEIFEKVDEELKRIDRSGLLPSGVILIGSTAKLPGIIEVAKRKLRLPVALGFPKKIISVIDKVNDISFVPALGLALWGNAVYDDRGGRSFLSRFKGVGRITDKIKKMFKSLMP</sequence>
<dbReference type="EMBL" id="MFGA01000020">
    <property type="protein sequence ID" value="OGF20792.1"/>
    <property type="molecule type" value="Genomic_DNA"/>
</dbReference>
<keyword evidence="4 5" id="KW-0131">Cell cycle</keyword>
<dbReference type="Pfam" id="PF14450">
    <property type="entry name" value="FtsA"/>
    <property type="match status" value="1"/>
</dbReference>